<reference evidence="2" key="1">
    <citation type="journal article" date="2023" name="Science">
        <title>Genome structures resolve the early diversification of teleost fishes.</title>
        <authorList>
            <person name="Parey E."/>
            <person name="Louis A."/>
            <person name="Montfort J."/>
            <person name="Bouchez O."/>
            <person name="Roques C."/>
            <person name="Iampietro C."/>
            <person name="Lluch J."/>
            <person name="Castinel A."/>
            <person name="Donnadieu C."/>
            <person name="Desvignes T."/>
            <person name="Floi Bucao C."/>
            <person name="Jouanno E."/>
            <person name="Wen M."/>
            <person name="Mejri S."/>
            <person name="Dirks R."/>
            <person name="Jansen H."/>
            <person name="Henkel C."/>
            <person name="Chen W.J."/>
            <person name="Zahm M."/>
            <person name="Cabau C."/>
            <person name="Klopp C."/>
            <person name="Thompson A.W."/>
            <person name="Robinson-Rechavi M."/>
            <person name="Braasch I."/>
            <person name="Lecointre G."/>
            <person name="Bobe J."/>
            <person name="Postlethwait J.H."/>
            <person name="Berthelot C."/>
            <person name="Roest Crollius H."/>
            <person name="Guiguen Y."/>
        </authorList>
    </citation>
    <scope>NUCLEOTIDE SEQUENCE</scope>
    <source>
        <strain evidence="2">WJC10195</strain>
    </source>
</reference>
<dbReference type="PROSITE" id="PS50011">
    <property type="entry name" value="PROTEIN_KINASE_DOM"/>
    <property type="match status" value="1"/>
</dbReference>
<name>A0A9Q1EPR1_SYNKA</name>
<dbReference type="PANTHER" id="PTHR24347">
    <property type="entry name" value="SERINE/THREONINE-PROTEIN KINASE"/>
    <property type="match status" value="1"/>
</dbReference>
<dbReference type="Pfam" id="PF00069">
    <property type="entry name" value="Pkinase"/>
    <property type="match status" value="1"/>
</dbReference>
<sequence length="332" mass="37252">MVGETVELRASLKFWRTLRDSMGSGCSVRSVRFSPGGTFSRTRAWRSSWPTERPSCSTSPDQATVKKVVYSLPRVGVGTSYGLPQARRISLATPRQLFKSSNMTQRWQRREISNFEYLMFLNTIADGSKSLKLGDFGLATVVDGPLYTVCGTPTYVAPEIIAESGYGLKVDIWAAGVITYILLCGFPPFRGSSEDQEVLFDQILLGQLDFPLPYWDNVSDSAKELITSMLQVEADQRYTALQVLQHPWVNDDGLSENEHQLSVAGKIKKHFNTSPKRDSTTAGVSIISLDNDFAIQRSGSLDYYHQHPGMYWLRPPLLIRRGRFSDEDATRM</sequence>
<dbReference type="SMART" id="SM00220">
    <property type="entry name" value="S_TKc"/>
    <property type="match status" value="1"/>
</dbReference>
<accession>A0A9Q1EPR1</accession>
<dbReference type="SUPFAM" id="SSF56112">
    <property type="entry name" value="Protein kinase-like (PK-like)"/>
    <property type="match status" value="1"/>
</dbReference>
<dbReference type="GO" id="GO:0004672">
    <property type="term" value="F:protein kinase activity"/>
    <property type="evidence" value="ECO:0007669"/>
    <property type="project" value="InterPro"/>
</dbReference>
<protein>
    <recommendedName>
        <fullName evidence="1">Protein kinase domain-containing protein</fullName>
    </recommendedName>
</protein>
<comment type="caution">
    <text evidence="2">The sequence shown here is derived from an EMBL/GenBank/DDBJ whole genome shotgun (WGS) entry which is preliminary data.</text>
</comment>
<organism evidence="2 3">
    <name type="scientific">Synaphobranchus kaupii</name>
    <name type="common">Kaup's arrowtooth eel</name>
    <dbReference type="NCBI Taxonomy" id="118154"/>
    <lineage>
        <taxon>Eukaryota</taxon>
        <taxon>Metazoa</taxon>
        <taxon>Chordata</taxon>
        <taxon>Craniata</taxon>
        <taxon>Vertebrata</taxon>
        <taxon>Euteleostomi</taxon>
        <taxon>Actinopterygii</taxon>
        <taxon>Neopterygii</taxon>
        <taxon>Teleostei</taxon>
        <taxon>Anguilliformes</taxon>
        <taxon>Synaphobranchidae</taxon>
        <taxon>Synaphobranchus</taxon>
    </lineage>
</organism>
<dbReference type="Proteomes" id="UP001152622">
    <property type="component" value="Chromosome 14"/>
</dbReference>
<dbReference type="EMBL" id="JAINUF010000014">
    <property type="protein sequence ID" value="KAJ8342606.1"/>
    <property type="molecule type" value="Genomic_DNA"/>
</dbReference>
<dbReference type="InterPro" id="IPR011009">
    <property type="entry name" value="Kinase-like_dom_sf"/>
</dbReference>
<dbReference type="InterPro" id="IPR036372">
    <property type="entry name" value="BEACH_dom_sf"/>
</dbReference>
<dbReference type="InterPro" id="IPR000719">
    <property type="entry name" value="Prot_kinase_dom"/>
</dbReference>
<keyword evidence="3" id="KW-1185">Reference proteome</keyword>
<gene>
    <name evidence="2" type="ORF">SKAU_G00325340</name>
</gene>
<evidence type="ECO:0000259" key="1">
    <source>
        <dbReference type="PROSITE" id="PS50011"/>
    </source>
</evidence>
<dbReference type="AlphaFoldDB" id="A0A9Q1EPR1"/>
<feature type="domain" description="Protein kinase" evidence="1">
    <location>
        <begin position="1"/>
        <end position="249"/>
    </location>
</feature>
<dbReference type="Gene3D" id="1.10.510.10">
    <property type="entry name" value="Transferase(Phosphotransferase) domain 1"/>
    <property type="match status" value="1"/>
</dbReference>
<evidence type="ECO:0000313" key="3">
    <source>
        <dbReference type="Proteomes" id="UP001152622"/>
    </source>
</evidence>
<evidence type="ECO:0000313" key="2">
    <source>
        <dbReference type="EMBL" id="KAJ8342606.1"/>
    </source>
</evidence>
<dbReference type="GO" id="GO:0005524">
    <property type="term" value="F:ATP binding"/>
    <property type="evidence" value="ECO:0007669"/>
    <property type="project" value="InterPro"/>
</dbReference>
<proteinExistence type="predicted"/>
<dbReference type="SUPFAM" id="SSF81837">
    <property type="entry name" value="BEACH domain"/>
    <property type="match status" value="1"/>
</dbReference>
<dbReference type="OrthoDB" id="1738954at2759"/>